<dbReference type="InterPro" id="IPR039788">
    <property type="entry name" value="NOL4/NOL4L"/>
</dbReference>
<dbReference type="Gene3D" id="3.40.50.300">
    <property type="entry name" value="P-loop containing nucleotide triphosphate hydrolases"/>
    <property type="match status" value="2"/>
</dbReference>
<evidence type="ECO:0000256" key="6">
    <source>
        <dbReference type="ARBA" id="ARBA00022840"/>
    </source>
</evidence>
<evidence type="ECO:0000256" key="7">
    <source>
        <dbReference type="ARBA" id="ARBA00047899"/>
    </source>
</evidence>
<dbReference type="PANTHER" id="PTHR12449">
    <property type="entry name" value="DEATH DOMAIN-CONTAINING PROTEIN"/>
    <property type="match status" value="1"/>
</dbReference>
<comment type="catalytic activity">
    <reaction evidence="7">
        <text>L-threonyl-[protein] + ATP = O-phospho-L-threonyl-[protein] + ADP + H(+)</text>
        <dbReference type="Rhea" id="RHEA:46608"/>
        <dbReference type="Rhea" id="RHEA-COMP:11060"/>
        <dbReference type="Rhea" id="RHEA-COMP:11605"/>
        <dbReference type="ChEBI" id="CHEBI:15378"/>
        <dbReference type="ChEBI" id="CHEBI:30013"/>
        <dbReference type="ChEBI" id="CHEBI:30616"/>
        <dbReference type="ChEBI" id="CHEBI:61977"/>
        <dbReference type="ChEBI" id="CHEBI:456216"/>
        <dbReference type="EC" id="2.7.11.1"/>
    </reaction>
</comment>
<keyword evidence="11" id="KW-1185">Reference proteome</keyword>
<dbReference type="InterPro" id="IPR041249">
    <property type="entry name" value="HEPN_DZIP3"/>
</dbReference>
<evidence type="ECO:0000313" key="10">
    <source>
        <dbReference type="EMBL" id="CAG2227813.1"/>
    </source>
</evidence>
<dbReference type="InterPro" id="IPR027417">
    <property type="entry name" value="P-loop_NTPase"/>
</dbReference>
<name>A0A8S3T1N6_MYTED</name>
<dbReference type="Gene3D" id="1.10.10.10">
    <property type="entry name" value="Winged helix-like DNA-binding domain superfamily/Winged helix DNA-binding domain"/>
    <property type="match status" value="1"/>
</dbReference>
<dbReference type="PANTHER" id="PTHR12449:SF18">
    <property type="entry name" value="DEATH DOMAIN-CONTAINING PROTEIN"/>
    <property type="match status" value="1"/>
</dbReference>
<dbReference type="GO" id="GO:0005524">
    <property type="term" value="F:ATP binding"/>
    <property type="evidence" value="ECO:0007669"/>
    <property type="project" value="UniProtKB-KW"/>
</dbReference>
<feature type="domain" description="Roc" evidence="9">
    <location>
        <begin position="208"/>
        <end position="510"/>
    </location>
</feature>
<evidence type="ECO:0000313" key="11">
    <source>
        <dbReference type="Proteomes" id="UP000683360"/>
    </source>
</evidence>
<reference evidence="10" key="1">
    <citation type="submission" date="2021-03" db="EMBL/GenBank/DDBJ databases">
        <authorList>
            <person name="Bekaert M."/>
        </authorList>
    </citation>
    <scope>NUCLEOTIDE SEQUENCE</scope>
</reference>
<comment type="caution">
    <text evidence="10">The sequence shown here is derived from an EMBL/GenBank/DDBJ whole genome shotgun (WGS) entry which is preliminary data.</text>
</comment>
<dbReference type="OrthoDB" id="6083051at2759"/>
<dbReference type="Pfam" id="PF16095">
    <property type="entry name" value="COR-A"/>
    <property type="match status" value="1"/>
</dbReference>
<organism evidence="10 11">
    <name type="scientific">Mytilus edulis</name>
    <name type="common">Blue mussel</name>
    <dbReference type="NCBI Taxonomy" id="6550"/>
    <lineage>
        <taxon>Eukaryota</taxon>
        <taxon>Metazoa</taxon>
        <taxon>Spiralia</taxon>
        <taxon>Lophotrochozoa</taxon>
        <taxon>Mollusca</taxon>
        <taxon>Bivalvia</taxon>
        <taxon>Autobranchia</taxon>
        <taxon>Pteriomorphia</taxon>
        <taxon>Mytilida</taxon>
        <taxon>Mytiloidea</taxon>
        <taxon>Mytilidae</taxon>
        <taxon>Mytilinae</taxon>
        <taxon>Mytilus</taxon>
    </lineage>
</organism>
<dbReference type="AlphaFoldDB" id="A0A8S3T1N6"/>
<dbReference type="InterPro" id="IPR032171">
    <property type="entry name" value="COR-A"/>
</dbReference>
<evidence type="ECO:0000256" key="4">
    <source>
        <dbReference type="ARBA" id="ARBA00022741"/>
    </source>
</evidence>
<dbReference type="CDD" id="cd00882">
    <property type="entry name" value="Ras_like_GTPase"/>
    <property type="match status" value="1"/>
</dbReference>
<evidence type="ECO:0000256" key="5">
    <source>
        <dbReference type="ARBA" id="ARBA00022777"/>
    </source>
</evidence>
<dbReference type="SUPFAM" id="SSF52540">
    <property type="entry name" value="P-loop containing nucleoside triphosphate hydrolases"/>
    <property type="match status" value="1"/>
</dbReference>
<dbReference type="GO" id="GO:0016301">
    <property type="term" value="F:kinase activity"/>
    <property type="evidence" value="ECO:0007669"/>
    <property type="project" value="UniProtKB-KW"/>
</dbReference>
<dbReference type="PROSITE" id="PS51424">
    <property type="entry name" value="ROC"/>
    <property type="match status" value="1"/>
</dbReference>
<dbReference type="EMBL" id="CAJPWZ010001977">
    <property type="protein sequence ID" value="CAG2227813.1"/>
    <property type="molecule type" value="Genomic_DNA"/>
</dbReference>
<keyword evidence="6" id="KW-0067">ATP-binding</keyword>
<dbReference type="Pfam" id="PF08477">
    <property type="entry name" value="Roc"/>
    <property type="match status" value="1"/>
</dbReference>
<keyword evidence="3" id="KW-0677">Repeat</keyword>
<dbReference type="Pfam" id="PF18738">
    <property type="entry name" value="HEPN_DZIP3"/>
    <property type="match status" value="1"/>
</dbReference>
<proteinExistence type="predicted"/>
<dbReference type="EC" id="2.7.11.1" evidence="1"/>
<evidence type="ECO:0000256" key="8">
    <source>
        <dbReference type="ARBA" id="ARBA00048679"/>
    </source>
</evidence>
<gene>
    <name evidence="10" type="ORF">MEDL_40806</name>
</gene>
<evidence type="ECO:0000259" key="9">
    <source>
        <dbReference type="PROSITE" id="PS51424"/>
    </source>
</evidence>
<dbReference type="InterPro" id="IPR036388">
    <property type="entry name" value="WH-like_DNA-bd_sf"/>
</dbReference>
<comment type="catalytic activity">
    <reaction evidence="8">
        <text>L-seryl-[protein] + ATP = O-phospho-L-seryl-[protein] + ADP + H(+)</text>
        <dbReference type="Rhea" id="RHEA:17989"/>
        <dbReference type="Rhea" id="RHEA-COMP:9863"/>
        <dbReference type="Rhea" id="RHEA-COMP:11604"/>
        <dbReference type="ChEBI" id="CHEBI:15378"/>
        <dbReference type="ChEBI" id="CHEBI:29999"/>
        <dbReference type="ChEBI" id="CHEBI:30616"/>
        <dbReference type="ChEBI" id="CHEBI:83421"/>
        <dbReference type="ChEBI" id="CHEBI:456216"/>
        <dbReference type="EC" id="2.7.11.1"/>
    </reaction>
</comment>
<accession>A0A8S3T1N6</accession>
<protein>
    <recommendedName>
        <fullName evidence="1">non-specific serine/threonine protein kinase</fullName>
        <ecNumber evidence="1">2.7.11.1</ecNumber>
    </recommendedName>
</protein>
<keyword evidence="5" id="KW-0418">Kinase</keyword>
<sequence length="1037" mass="119430">MASFSLNDISEFMNAEIIECELCGKRFYSMTTLVYCTVDVYKRILNSNTFDVTGVSPCNICGVACVTDSKNFDVTLMICLIRNLTSINTPINGFDQLPLPVETTPGPDLARIKWYRNILARHDSNRLSTDFNTAWSNISDAIGRLGGPGMYEECEKLKTKLLSYSAEQRPYIKDDKEKDANLRNKIPEQITNMDEKSINIYLKALATGSERRRDINLVIVGKKGVGKTSLVRRLFGENIKDVKSTNGIEIHRRRCRISLNDWEWNKIPDTTEMKESSINNRLLLSMVKEIHEGRETENKKMSENSLLYVRESDENEGNKDNTTKGQDMHFSSHKEFASADDTTTSHSSELALQMLSSIIKPDLDLEDEDSHATLTVWDFAGDKEFYDTHQTFLTPEAIYIVVANLDDIDGTESCDTFNFWMETIHCYGSKSEKPGEIDGILNPAVIAVGTHKDKFEDEEQCRELLATYTTGIFTDCNLHLRSTHLISNTADEEDVFRELRNDIFTIANKGANWNREYPVKFIQIEKAINSEFKNGKRVLPFEIVEQLGSNTSMPISDKQELLVFLKYQHEIGNLLFFEDIPSHIILDPQWLANAFKCIVTADQFRLKIPHLDWTELRQTGKMDSKLLDAIFRTQSVDIRKHKTHILEVITKFDIIIHPSLAMDSDSVKNDTCFYIPCMIHTSKIEDIDQIFNVLEDRKSTCLCFVFRFLPPHLISSLIVSCLREYSLAAVGGQKGLFKESCVFDITKNGCAKFLLAKCNHIIELQIWQWGKVDPIQNQAVLKFIEIEIKRIIYMRYRMKTVSFVKKWKCESTSYKFDKDFNDFDTAQDGEDYMCKEHGVVHRYKDHWSGEKFEVPSVLSKEQRNFIRLSMVVLDILRSVLNDRLNLDKNAGQSHLSCGQNDISSLYQEHFRLNKHRPSKGRWGGGRTIEDIPLSDTSIGDDIERIRLIRNEMQHSTVFALSDTRYQLLITSIQDMLTRFDKCNNPTGDIYVTRLKKITQMELKTRNIQEIMEKIISELRKRFDEFVYSLASKALMDI</sequence>
<dbReference type="InterPro" id="IPR020859">
    <property type="entry name" value="ROC"/>
</dbReference>
<dbReference type="Proteomes" id="UP000683360">
    <property type="component" value="Unassembled WGS sequence"/>
</dbReference>
<keyword evidence="2" id="KW-0808">Transferase</keyword>
<evidence type="ECO:0000256" key="2">
    <source>
        <dbReference type="ARBA" id="ARBA00022679"/>
    </source>
</evidence>
<evidence type="ECO:0000256" key="3">
    <source>
        <dbReference type="ARBA" id="ARBA00022737"/>
    </source>
</evidence>
<keyword evidence="4" id="KW-0547">Nucleotide-binding</keyword>
<evidence type="ECO:0000256" key="1">
    <source>
        <dbReference type="ARBA" id="ARBA00012513"/>
    </source>
</evidence>